<proteinExistence type="predicted"/>
<feature type="transmembrane region" description="Helical" evidence="1">
    <location>
        <begin position="44"/>
        <end position="65"/>
    </location>
</feature>
<evidence type="ECO:0000313" key="2">
    <source>
        <dbReference type="EMBL" id="ORW98550.1"/>
    </source>
</evidence>
<keyword evidence="3" id="KW-1185">Reference proteome</keyword>
<comment type="caution">
    <text evidence="2">The sequence shown here is derived from an EMBL/GenBank/DDBJ whole genome shotgun (WGS) entry which is preliminary data.</text>
</comment>
<keyword evidence="1" id="KW-0812">Transmembrane</keyword>
<dbReference type="RefSeq" id="WP_085671546.1">
    <property type="nucleotide sequence ID" value="NZ_JACKRU010000162.1"/>
</dbReference>
<dbReference type="Proteomes" id="UP000193317">
    <property type="component" value="Unassembled WGS sequence"/>
</dbReference>
<dbReference type="OrthoDB" id="3628326at2"/>
<organism evidence="2 3">
    <name type="scientific">Mycobacterium szulgai</name>
    <dbReference type="NCBI Taxonomy" id="1787"/>
    <lineage>
        <taxon>Bacteria</taxon>
        <taxon>Bacillati</taxon>
        <taxon>Actinomycetota</taxon>
        <taxon>Actinomycetes</taxon>
        <taxon>Mycobacteriales</taxon>
        <taxon>Mycobacteriaceae</taxon>
        <taxon>Mycobacterium</taxon>
    </lineage>
</organism>
<sequence>MNSNQQTTFDLGTSLAPYASAIIFFWLLSAIVAAAVAPRGRETTFFFLTLVFLGPLGVGFAAVAAPREPDTAMPGRAGLVCPRCAATQYIKAGAQSFDCWRCDQSVDIEYPRFGGPRVEAAAKTKIPEGRRKFICPRCGAAQNVPENDSSYECWQCGDHRVVQSKKIAKAAKTSPQTKSDK</sequence>
<evidence type="ECO:0000313" key="3">
    <source>
        <dbReference type="Proteomes" id="UP000193317"/>
    </source>
</evidence>
<reference evidence="2 3" key="1">
    <citation type="submission" date="2016-01" db="EMBL/GenBank/DDBJ databases">
        <title>The new phylogeny of the genus Mycobacterium.</title>
        <authorList>
            <person name="Tarcisio F."/>
            <person name="Conor M."/>
            <person name="Antonella G."/>
            <person name="Elisabetta G."/>
            <person name="Giulia F.S."/>
            <person name="Sara T."/>
            <person name="Anna F."/>
            <person name="Clotilde B."/>
            <person name="Roberto B."/>
            <person name="Veronica D.S."/>
            <person name="Fabio R."/>
            <person name="Monica P."/>
            <person name="Olivier J."/>
            <person name="Enrico T."/>
            <person name="Nicola S."/>
        </authorList>
    </citation>
    <scope>NUCLEOTIDE SEQUENCE [LARGE SCALE GENOMIC DNA]</scope>
    <source>
        <strain evidence="2 3">DSM 44166</strain>
    </source>
</reference>
<keyword evidence="1" id="KW-0472">Membrane</keyword>
<feature type="transmembrane region" description="Helical" evidence="1">
    <location>
        <begin position="15"/>
        <end position="37"/>
    </location>
</feature>
<dbReference type="EMBL" id="LQPW01000120">
    <property type="protein sequence ID" value="ORW98550.1"/>
    <property type="molecule type" value="Genomic_DNA"/>
</dbReference>
<accession>A0A1X2EDW7</accession>
<keyword evidence="1" id="KW-1133">Transmembrane helix</keyword>
<gene>
    <name evidence="2" type="ORF">AWC27_04025</name>
</gene>
<name>A0A1X2EDW7_MYCSZ</name>
<protein>
    <submittedName>
        <fullName evidence="2">Uncharacterized protein</fullName>
    </submittedName>
</protein>
<dbReference type="AlphaFoldDB" id="A0A1X2EDW7"/>
<evidence type="ECO:0000256" key="1">
    <source>
        <dbReference type="SAM" id="Phobius"/>
    </source>
</evidence>